<dbReference type="PANTHER" id="PTHR43968:SF6">
    <property type="entry name" value="GLUTATHIONE S-TRANSFERASE OMEGA"/>
    <property type="match status" value="1"/>
</dbReference>
<evidence type="ECO:0000313" key="4">
    <source>
        <dbReference type="Proteomes" id="UP001202831"/>
    </source>
</evidence>
<dbReference type="InterPro" id="IPR036282">
    <property type="entry name" value="Glutathione-S-Trfase_C_sf"/>
</dbReference>
<evidence type="ECO:0000313" key="3">
    <source>
        <dbReference type="EMBL" id="MCL2915139.1"/>
    </source>
</evidence>
<dbReference type="InterPro" id="IPR040079">
    <property type="entry name" value="Glutathione_S-Trfase"/>
</dbReference>
<dbReference type="SUPFAM" id="SSF52833">
    <property type="entry name" value="Thioredoxin-like"/>
    <property type="match status" value="1"/>
</dbReference>
<dbReference type="PROSITE" id="PS50404">
    <property type="entry name" value="GST_NTER"/>
    <property type="match status" value="1"/>
</dbReference>
<feature type="domain" description="GST C-terminal" evidence="2">
    <location>
        <begin position="86"/>
        <end position="213"/>
    </location>
</feature>
<dbReference type="InterPro" id="IPR004045">
    <property type="entry name" value="Glutathione_S-Trfase_N"/>
</dbReference>
<dbReference type="CDD" id="cd00570">
    <property type="entry name" value="GST_N_family"/>
    <property type="match status" value="1"/>
</dbReference>
<proteinExistence type="predicted"/>
<dbReference type="InterPro" id="IPR050983">
    <property type="entry name" value="GST_Omega/HSP26"/>
</dbReference>
<comment type="caution">
    <text evidence="3">The sequence shown here is derived from an EMBL/GenBank/DDBJ whole genome shotgun (WGS) entry which is preliminary data.</text>
</comment>
<organism evidence="3 4">
    <name type="scientific">Shewanella corallii</name>
    <dbReference type="NCBI Taxonomy" id="560080"/>
    <lineage>
        <taxon>Bacteria</taxon>
        <taxon>Pseudomonadati</taxon>
        <taxon>Pseudomonadota</taxon>
        <taxon>Gammaproteobacteria</taxon>
        <taxon>Alteromonadales</taxon>
        <taxon>Shewanellaceae</taxon>
        <taxon>Shewanella</taxon>
    </lineage>
</organism>
<dbReference type="CDD" id="cd00299">
    <property type="entry name" value="GST_C_family"/>
    <property type="match status" value="1"/>
</dbReference>
<dbReference type="SFLD" id="SFLDG00358">
    <property type="entry name" value="Main_(cytGST)"/>
    <property type="match status" value="1"/>
</dbReference>
<gene>
    <name evidence="3" type="ORF">L2725_15370</name>
</gene>
<dbReference type="EMBL" id="JAKIKT010000006">
    <property type="protein sequence ID" value="MCL2915139.1"/>
    <property type="molecule type" value="Genomic_DNA"/>
</dbReference>
<dbReference type="Pfam" id="PF13417">
    <property type="entry name" value="GST_N_3"/>
    <property type="match status" value="1"/>
</dbReference>
<protein>
    <submittedName>
        <fullName evidence="3">Glutathione S-transferase family protein</fullName>
    </submittedName>
</protein>
<keyword evidence="4" id="KW-1185">Reference proteome</keyword>
<name>A0ABT0N9R0_9GAMM</name>
<dbReference type="Gene3D" id="1.20.1050.10">
    <property type="match status" value="1"/>
</dbReference>
<dbReference type="InterPro" id="IPR010987">
    <property type="entry name" value="Glutathione-S-Trfase_C-like"/>
</dbReference>
<dbReference type="SUPFAM" id="SSF47616">
    <property type="entry name" value="GST C-terminal domain-like"/>
    <property type="match status" value="1"/>
</dbReference>
<dbReference type="PANTHER" id="PTHR43968">
    <property type="match status" value="1"/>
</dbReference>
<evidence type="ECO:0000259" key="2">
    <source>
        <dbReference type="PROSITE" id="PS50405"/>
    </source>
</evidence>
<dbReference type="PROSITE" id="PS50405">
    <property type="entry name" value="GST_CTER"/>
    <property type="match status" value="1"/>
</dbReference>
<dbReference type="InterPro" id="IPR036249">
    <property type="entry name" value="Thioredoxin-like_sf"/>
</dbReference>
<dbReference type="Proteomes" id="UP001202831">
    <property type="component" value="Unassembled WGS sequence"/>
</dbReference>
<reference evidence="3 4" key="1">
    <citation type="submission" date="2022-01" db="EMBL/GenBank/DDBJ databases">
        <title>Whole genome-based taxonomy of the Shewanellaceae.</title>
        <authorList>
            <person name="Martin-Rodriguez A.J."/>
        </authorList>
    </citation>
    <scope>NUCLEOTIDE SEQUENCE [LARGE SCALE GENOMIC DNA]</scope>
    <source>
        <strain evidence="3 4">DSM 21332</strain>
    </source>
</reference>
<dbReference type="SFLD" id="SFLDS00019">
    <property type="entry name" value="Glutathione_Transferase_(cytos"/>
    <property type="match status" value="1"/>
</dbReference>
<accession>A0ABT0N9R0</accession>
<feature type="domain" description="GST N-terminal" evidence="1">
    <location>
        <begin position="1"/>
        <end position="80"/>
    </location>
</feature>
<evidence type="ECO:0000259" key="1">
    <source>
        <dbReference type="PROSITE" id="PS50404"/>
    </source>
</evidence>
<dbReference type="RefSeq" id="WP_249249735.1">
    <property type="nucleotide sequence ID" value="NZ_JAKIKT010000006.1"/>
</dbReference>
<dbReference type="Gene3D" id="3.40.30.10">
    <property type="entry name" value="Glutaredoxin"/>
    <property type="match status" value="1"/>
</dbReference>
<sequence>MELYYFPLGRFSQKVLIALYEKQVNFNPRVTDLRVPEVHRLYLKLYPHGKLPLLRTDTGNVLPESSIIIDFLDNKFDSGTCLLPVNHPRELEVRLFDRLIDNDLNHALGQLDSAIGEQETLTVVRLQKQLTEFLQELDKQLAGRHWLCGDSFTLADCALLPCLRHPWVSHQLRELSHLSRYRDQGNLRGSWRLVLDELELFETNEPSQQDCSYLT</sequence>
<dbReference type="Pfam" id="PF13410">
    <property type="entry name" value="GST_C_2"/>
    <property type="match status" value="1"/>
</dbReference>